<dbReference type="STRING" id="762845.BCR26_07950"/>
<feature type="transmembrane region" description="Helical" evidence="7">
    <location>
        <begin position="149"/>
        <end position="171"/>
    </location>
</feature>
<dbReference type="Pfam" id="PF00528">
    <property type="entry name" value="BPD_transp_1"/>
    <property type="match status" value="1"/>
</dbReference>
<dbReference type="Proteomes" id="UP000095256">
    <property type="component" value="Unassembled WGS sequence"/>
</dbReference>
<dbReference type="PANTHER" id="PTHR30450">
    <property type="entry name" value="ABC TRANSPORTER PERMEASE"/>
    <property type="match status" value="1"/>
</dbReference>
<feature type="transmembrane region" description="Helical" evidence="7">
    <location>
        <begin position="20"/>
        <end position="45"/>
    </location>
</feature>
<feature type="transmembrane region" description="Helical" evidence="7">
    <location>
        <begin position="85"/>
        <end position="108"/>
    </location>
</feature>
<evidence type="ECO:0000256" key="7">
    <source>
        <dbReference type="RuleBase" id="RU363032"/>
    </source>
</evidence>
<comment type="caution">
    <text evidence="9">The sequence shown here is derived from an EMBL/GenBank/DDBJ whole genome shotgun (WGS) entry which is preliminary data.</text>
</comment>
<keyword evidence="2 7" id="KW-0813">Transport</keyword>
<feature type="domain" description="ABC transmembrane type-1" evidence="8">
    <location>
        <begin position="16"/>
        <end position="210"/>
    </location>
</feature>
<dbReference type="GO" id="GO:0005886">
    <property type="term" value="C:plasma membrane"/>
    <property type="evidence" value="ECO:0007669"/>
    <property type="project" value="UniProtKB-SubCell"/>
</dbReference>
<evidence type="ECO:0000256" key="5">
    <source>
        <dbReference type="ARBA" id="ARBA00022989"/>
    </source>
</evidence>
<keyword evidence="3" id="KW-1003">Cell membrane</keyword>
<dbReference type="InterPro" id="IPR051322">
    <property type="entry name" value="AA_ABC_Transporter_Permease"/>
</dbReference>
<evidence type="ECO:0000313" key="10">
    <source>
        <dbReference type="Proteomes" id="UP000095256"/>
    </source>
</evidence>
<dbReference type="CDD" id="cd06261">
    <property type="entry name" value="TM_PBP2"/>
    <property type="match status" value="1"/>
</dbReference>
<dbReference type="OrthoDB" id="9793490at2"/>
<reference evidence="9 10" key="1">
    <citation type="submission" date="2016-09" db="EMBL/GenBank/DDBJ databases">
        <authorList>
            <person name="Capua I."/>
            <person name="De Benedictis P."/>
            <person name="Joannis T."/>
            <person name="Lombin L.H."/>
            <person name="Cattoli G."/>
        </authorList>
    </citation>
    <scope>NUCLEOTIDE SEQUENCE [LARGE SCALE GENOMIC DNA]</scope>
    <source>
        <strain evidence="9 10">LMG 25899</strain>
    </source>
</reference>
<gene>
    <name evidence="9" type="ORF">BCR26_07950</name>
</gene>
<keyword evidence="5 7" id="KW-1133">Transmembrane helix</keyword>
<keyword evidence="9" id="KW-0547">Nucleotide-binding</keyword>
<dbReference type="PROSITE" id="PS50928">
    <property type="entry name" value="ABC_TM1"/>
    <property type="match status" value="1"/>
</dbReference>
<dbReference type="SUPFAM" id="SSF161098">
    <property type="entry name" value="MetI-like"/>
    <property type="match status" value="1"/>
</dbReference>
<accession>A0A1E5L0V9</accession>
<feature type="transmembrane region" description="Helical" evidence="7">
    <location>
        <begin position="191"/>
        <end position="210"/>
    </location>
</feature>
<keyword evidence="10" id="KW-1185">Reference proteome</keyword>
<dbReference type="EMBL" id="MIEK01000003">
    <property type="protein sequence ID" value="OEH83747.1"/>
    <property type="molecule type" value="Genomic_DNA"/>
</dbReference>
<keyword evidence="9" id="KW-0067">ATP-binding</keyword>
<evidence type="ECO:0000256" key="2">
    <source>
        <dbReference type="ARBA" id="ARBA00022448"/>
    </source>
</evidence>
<organism evidence="9 10">
    <name type="scientific">Enterococcus rivorum</name>
    <dbReference type="NCBI Taxonomy" id="762845"/>
    <lineage>
        <taxon>Bacteria</taxon>
        <taxon>Bacillati</taxon>
        <taxon>Bacillota</taxon>
        <taxon>Bacilli</taxon>
        <taxon>Lactobacillales</taxon>
        <taxon>Enterococcaceae</taxon>
        <taxon>Enterococcus</taxon>
    </lineage>
</organism>
<protein>
    <submittedName>
        <fullName evidence="9">Methionine ABC transporter ATP-binding protein</fullName>
    </submittedName>
</protein>
<dbReference type="GO" id="GO:0048473">
    <property type="term" value="P:D-methionine transmembrane transport"/>
    <property type="evidence" value="ECO:0007669"/>
    <property type="project" value="TreeGrafter"/>
</dbReference>
<dbReference type="AlphaFoldDB" id="A0A1E5L0V9"/>
<evidence type="ECO:0000256" key="3">
    <source>
        <dbReference type="ARBA" id="ARBA00022475"/>
    </source>
</evidence>
<evidence type="ECO:0000313" key="9">
    <source>
        <dbReference type="EMBL" id="OEH83747.1"/>
    </source>
</evidence>
<comment type="subcellular location">
    <subcellularLocation>
        <location evidence="1 7">Cell membrane</location>
        <topology evidence="1 7">Multi-pass membrane protein</topology>
    </subcellularLocation>
</comment>
<dbReference type="InterPro" id="IPR035906">
    <property type="entry name" value="MetI-like_sf"/>
</dbReference>
<proteinExistence type="inferred from homology"/>
<evidence type="ECO:0000256" key="1">
    <source>
        <dbReference type="ARBA" id="ARBA00004651"/>
    </source>
</evidence>
<sequence length="221" mass="24259">MTEKLTYYFPELLKALSESGIMLLISTTTAVLIGLPVGTFIYLAGLNTSKKSRLLSVVLNAFVDIVRSFPFLLLVVALIPFTRSILGTAFGTYAASFPLSIVSIALYARLVEQVLLEVPAETIELAKALGSTKSQFIFRFLYVEARSGLVLTLTSVVISLVSYSTVMGVVGGGGIGDFAMRYGYQRYEYEVMYTAIMLMILFVSTIQFLGSRVAKKIDKKH</sequence>
<dbReference type="PANTHER" id="PTHR30450:SF1">
    <property type="entry name" value="D-METHIONINE TRANSPORT SYSTEM PERMEASE PROTEIN METI-RELATED"/>
    <property type="match status" value="1"/>
</dbReference>
<dbReference type="InterPro" id="IPR000515">
    <property type="entry name" value="MetI-like"/>
</dbReference>
<dbReference type="RefSeq" id="WP_069697275.1">
    <property type="nucleotide sequence ID" value="NZ_JAGGMA010000010.1"/>
</dbReference>
<dbReference type="Gene3D" id="1.10.3720.10">
    <property type="entry name" value="MetI-like"/>
    <property type="match status" value="1"/>
</dbReference>
<evidence type="ECO:0000256" key="4">
    <source>
        <dbReference type="ARBA" id="ARBA00022692"/>
    </source>
</evidence>
<comment type="similarity">
    <text evidence="7">Belongs to the binding-protein-dependent transport system permease family.</text>
</comment>
<evidence type="ECO:0000256" key="6">
    <source>
        <dbReference type="ARBA" id="ARBA00023136"/>
    </source>
</evidence>
<evidence type="ECO:0000259" key="8">
    <source>
        <dbReference type="PROSITE" id="PS50928"/>
    </source>
</evidence>
<name>A0A1E5L0V9_9ENTE</name>
<dbReference type="GO" id="GO:0005524">
    <property type="term" value="F:ATP binding"/>
    <property type="evidence" value="ECO:0007669"/>
    <property type="project" value="UniProtKB-KW"/>
</dbReference>
<keyword evidence="6 7" id="KW-0472">Membrane</keyword>
<keyword evidence="4 7" id="KW-0812">Transmembrane</keyword>
<feature type="transmembrane region" description="Helical" evidence="7">
    <location>
        <begin position="57"/>
        <end position="79"/>
    </location>
</feature>